<dbReference type="Proteomes" id="UP000569914">
    <property type="component" value="Unassembled WGS sequence"/>
</dbReference>
<gene>
    <name evidence="1" type="ORF">BKA15_000217</name>
</gene>
<comment type="caution">
    <text evidence="1">The sequence shown here is derived from an EMBL/GenBank/DDBJ whole genome shotgun (WGS) entry which is preliminary data.</text>
</comment>
<sequence>MIGEVLFVLGSHVRHIGVFVRRHTGGWGPLCRQVRPANDLNNLRWPIASTPAHNSRPVCARCVRELRKIARAVL</sequence>
<reference evidence="1 2" key="1">
    <citation type="submission" date="2020-07" db="EMBL/GenBank/DDBJ databases">
        <title>Sequencing the genomes of 1000 actinobacteria strains.</title>
        <authorList>
            <person name="Klenk H.-P."/>
        </authorList>
    </citation>
    <scope>NUCLEOTIDE SEQUENCE [LARGE SCALE GENOMIC DNA]</scope>
    <source>
        <strain evidence="1 2">DSM 22083</strain>
    </source>
</reference>
<proteinExistence type="predicted"/>
<dbReference type="RefSeq" id="WP_179747757.1">
    <property type="nucleotide sequence ID" value="NZ_JACCBU010000001.1"/>
</dbReference>
<evidence type="ECO:0000313" key="1">
    <source>
        <dbReference type="EMBL" id="NYE68888.1"/>
    </source>
</evidence>
<accession>A0A7Y9I2B2</accession>
<evidence type="ECO:0000313" key="2">
    <source>
        <dbReference type="Proteomes" id="UP000569914"/>
    </source>
</evidence>
<protein>
    <submittedName>
        <fullName evidence="1">Uncharacterized protein</fullName>
    </submittedName>
</protein>
<name>A0A7Y9I2B2_9ACTN</name>
<dbReference type="AlphaFoldDB" id="A0A7Y9I2B2"/>
<dbReference type="EMBL" id="JACCBU010000001">
    <property type="protein sequence ID" value="NYE68888.1"/>
    <property type="molecule type" value="Genomic_DNA"/>
</dbReference>
<keyword evidence="2" id="KW-1185">Reference proteome</keyword>
<organism evidence="1 2">
    <name type="scientific">Microlunatus parietis</name>
    <dbReference type="NCBI Taxonomy" id="682979"/>
    <lineage>
        <taxon>Bacteria</taxon>
        <taxon>Bacillati</taxon>
        <taxon>Actinomycetota</taxon>
        <taxon>Actinomycetes</taxon>
        <taxon>Propionibacteriales</taxon>
        <taxon>Propionibacteriaceae</taxon>
        <taxon>Microlunatus</taxon>
    </lineage>
</organism>